<gene>
    <name evidence="5" type="ORF">Fcan01_01108</name>
</gene>
<dbReference type="OrthoDB" id="6123450at2759"/>
<organism evidence="5 6">
    <name type="scientific">Folsomia candida</name>
    <name type="common">Springtail</name>
    <dbReference type="NCBI Taxonomy" id="158441"/>
    <lineage>
        <taxon>Eukaryota</taxon>
        <taxon>Metazoa</taxon>
        <taxon>Ecdysozoa</taxon>
        <taxon>Arthropoda</taxon>
        <taxon>Hexapoda</taxon>
        <taxon>Collembola</taxon>
        <taxon>Entomobryomorpha</taxon>
        <taxon>Isotomoidea</taxon>
        <taxon>Isotomidae</taxon>
        <taxon>Proisotominae</taxon>
        <taxon>Folsomia</taxon>
    </lineage>
</organism>
<dbReference type="PANTHER" id="PTHR43615:SF1">
    <property type="entry name" value="PPDK_N DOMAIN-CONTAINING PROTEIN"/>
    <property type="match status" value="1"/>
</dbReference>
<dbReference type="InterPro" id="IPR013815">
    <property type="entry name" value="ATP_grasp_subdomain_1"/>
</dbReference>
<comment type="similarity">
    <text evidence="1">Belongs to the PEP-utilizing enzyme family.</text>
</comment>
<reference evidence="5 6" key="1">
    <citation type="submission" date="2015-12" db="EMBL/GenBank/DDBJ databases">
        <title>The genome of Folsomia candida.</title>
        <authorList>
            <person name="Faddeeva A."/>
            <person name="Derks M.F."/>
            <person name="Anvar Y."/>
            <person name="Smit S."/>
            <person name="Van Straalen N."/>
            <person name="Roelofs D."/>
        </authorList>
    </citation>
    <scope>NUCLEOTIDE SEQUENCE [LARGE SCALE GENOMIC DNA]</scope>
    <source>
        <strain evidence="5 6">VU population</strain>
        <tissue evidence="5">Whole body</tissue>
    </source>
</reference>
<feature type="domain" description="Pyruvate phosphate dikinase AMP/ATP-binding" evidence="4">
    <location>
        <begin position="360"/>
        <end position="686"/>
    </location>
</feature>
<dbReference type="InterPro" id="IPR008279">
    <property type="entry name" value="PEP-util_enz_mobile_dom"/>
</dbReference>
<comment type="caution">
    <text evidence="5">The sequence shown here is derived from an EMBL/GenBank/DDBJ whole genome shotgun (WGS) entry which is preliminary data.</text>
</comment>
<dbReference type="GO" id="GO:0005524">
    <property type="term" value="F:ATP binding"/>
    <property type="evidence" value="ECO:0007669"/>
    <property type="project" value="InterPro"/>
</dbReference>
<dbReference type="EMBL" id="LNIX01000001">
    <property type="protein sequence ID" value="OXA63662.1"/>
    <property type="molecule type" value="Genomic_DNA"/>
</dbReference>
<dbReference type="InterPro" id="IPR002192">
    <property type="entry name" value="PPDK_AMP/ATP-bd"/>
</dbReference>
<dbReference type="Pfam" id="PF01326">
    <property type="entry name" value="PPDK_N"/>
    <property type="match status" value="1"/>
</dbReference>
<dbReference type="Gene3D" id="3.30.1490.20">
    <property type="entry name" value="ATP-grasp fold, A domain"/>
    <property type="match status" value="1"/>
</dbReference>
<evidence type="ECO:0000313" key="6">
    <source>
        <dbReference type="Proteomes" id="UP000198287"/>
    </source>
</evidence>
<evidence type="ECO:0000256" key="1">
    <source>
        <dbReference type="ARBA" id="ARBA00007837"/>
    </source>
</evidence>
<evidence type="ECO:0000313" key="5">
    <source>
        <dbReference type="EMBL" id="OXA63662.1"/>
    </source>
</evidence>
<dbReference type="InterPro" id="IPR036637">
    <property type="entry name" value="Phosphohistidine_dom_sf"/>
</dbReference>
<keyword evidence="2" id="KW-0732">Signal</keyword>
<dbReference type="Gene3D" id="3.30.470.20">
    <property type="entry name" value="ATP-grasp fold, B domain"/>
    <property type="match status" value="1"/>
</dbReference>
<evidence type="ECO:0000259" key="4">
    <source>
        <dbReference type="Pfam" id="PF01326"/>
    </source>
</evidence>
<accession>A0A226F1M0</accession>
<proteinExistence type="inferred from homology"/>
<dbReference type="InterPro" id="IPR051549">
    <property type="entry name" value="PEP_Utilizing_Enz"/>
</dbReference>
<feature type="chain" id="PRO_5012646573" evidence="2">
    <location>
        <begin position="20"/>
        <end position="1259"/>
    </location>
</feature>
<evidence type="ECO:0000259" key="3">
    <source>
        <dbReference type="Pfam" id="PF00391"/>
    </source>
</evidence>
<keyword evidence="5" id="KW-0670">Pyruvate</keyword>
<dbReference type="AlphaFoldDB" id="A0A226F1M0"/>
<dbReference type="SUPFAM" id="SSF56059">
    <property type="entry name" value="Glutathione synthetase ATP-binding domain-like"/>
    <property type="match status" value="1"/>
</dbReference>
<evidence type="ECO:0000256" key="2">
    <source>
        <dbReference type="SAM" id="SignalP"/>
    </source>
</evidence>
<dbReference type="Pfam" id="PF00391">
    <property type="entry name" value="PEP-utilizers"/>
    <property type="match status" value="1"/>
</dbReference>
<dbReference type="OMA" id="HRKFEQG"/>
<dbReference type="Gene3D" id="3.50.30.10">
    <property type="entry name" value="Phosphohistidine domain"/>
    <property type="match status" value="1"/>
</dbReference>
<dbReference type="SUPFAM" id="SSF52009">
    <property type="entry name" value="Phosphohistidine domain"/>
    <property type="match status" value="1"/>
</dbReference>
<protein>
    <submittedName>
        <fullName evidence="5">Putative phosphoenolpyruvate synthase</fullName>
    </submittedName>
</protein>
<name>A0A226F1M0_FOLCA</name>
<dbReference type="Proteomes" id="UP000198287">
    <property type="component" value="Unassembled WGS sequence"/>
</dbReference>
<keyword evidence="6" id="KW-1185">Reference proteome</keyword>
<dbReference type="PANTHER" id="PTHR43615">
    <property type="entry name" value="PHOSPHOENOLPYRUVATE SYNTHASE-RELATED"/>
    <property type="match status" value="1"/>
</dbReference>
<feature type="domain" description="PEP-utilising enzyme mobile" evidence="3">
    <location>
        <begin position="1182"/>
        <end position="1252"/>
    </location>
</feature>
<sequence length="1259" mass="139250">MILHILRFVLTTLTAGLVALNRITCDIFPKKLRRILNKVALSNWVVGLPQIIPVYNTSTPKSAKEAGILAHDVEWDLETPHKLESIQDADDLLIHGVDDKGNCLVGRITRYHNNMTKVSVALRRSGQTFTVELEGETPNQVEFSLGNFKLELLEPFRSWRLWFNGYMRDMIPNGYHQFGILHGVANVDGDNNSRDNALYMYGTRTRRRLTLNHSNDALVEIFAMQDKDGDVLRLMSRNGVWIDGEESYSSTLVVPTEQIHVDATGFDKNSTIPKLFEVADKKSTMRVEIWPNYDSVNVNDSLDFVLLQMEINGKEAHGIIIRISNPPLLITSAIENRKPVDVTDVLAISLELDICRNTGLVGGKGASLAKLAAMNRRTIKEFKTARGFCATTNLFCKIVDEKRLKKIFEDQATSLEESCLGATEFVMSCTSAAAEDIRPLVESHLGQIFGESRSHELRFAVRSSGILEDGSDLSCAGQNASFLDLEETAIPQKIVQCWASAFTFQSVSYRLNHGQPAVTRMGVVIQEMVDASAAGVLFTADPLTGNPFQILITANYGLGESVVNATCDPDCITIQRPRSIQCRGACQKTQLSIHQKIIGQKKSKVILKSGRKSTEEETLSDFDSTRLCLSEPDILQLAVIGINVEKELGQLKPVDIEWAITQTGDIYVLQSRPMTSLDAWTDFEIMHQFDSSIRTRIELLTRANAGEVMPKPLHACTIQSLTRNLDIGLQNGMAKRSKDTACSVVSKSCHVHCNKLFVSVYPTLYRTVDAKITAAICCLDLTVFGRPMITPEVHKVAVERYGASSPSSKIFGAIGAIKSIRNNSKKMDQIDAAYGAWTSKLNNKDATISAKTIYDQITADLMVVHHISVDHCVMSGASSTTLIFAFMAISEGKQAQDWSPSLYEDVGRLLSVYAAVESAEIPTDMDKLADAILLRGETDTFIATKTSKDAISWLQSDPFLAKELETFFIKHGHRSIAEMNIGQDTWRTDPTPYVTLLKNVLVNKVKNPARPTVNQTDPQNDQDLLSSLSTPLENGTKRFLKFLLPYCRQTVTYRERTKSIMVKVLEQIKYEYKLLAEAMLKERTIPDTNLIKHLTHHEMGLLISKHHSSSAIINRAIKRMRLYPVMEGLDFPEISVGIPKPLSNSTHVETCDVVKGTPVSAGKIRGTAKVCLNVEDASSQLEDGDILITTGTDIAWSPFFPMLGGVVTELGGLISHGAVVAREYGLPCIVGAVNATKIFRSGDEIVLDTSAGTISKIKI</sequence>
<dbReference type="GO" id="GO:0016301">
    <property type="term" value="F:kinase activity"/>
    <property type="evidence" value="ECO:0007669"/>
    <property type="project" value="InterPro"/>
</dbReference>
<feature type="signal peptide" evidence="2">
    <location>
        <begin position="1"/>
        <end position="19"/>
    </location>
</feature>